<dbReference type="Proteomes" id="UP001172142">
    <property type="component" value="Unassembled WGS sequence"/>
</dbReference>
<evidence type="ECO:0000256" key="17">
    <source>
        <dbReference type="ARBA" id="ARBA00022777"/>
    </source>
</evidence>
<evidence type="ECO:0000256" key="11">
    <source>
        <dbReference type="ARBA" id="ARBA00022519"/>
    </source>
</evidence>
<feature type="domain" description="PTS EIIA type-2" evidence="26">
    <location>
        <begin position="501"/>
        <end position="640"/>
    </location>
</feature>
<proteinExistence type="predicted"/>
<sequence length="640" mass="67586">MNQSAMKVSIQKFGNFLSSMVLPNIGAFIAWGLITALFIPTGFFPNEELGKMVGPMVTYMLPLLIGYTGGRLIYDQRGGVVGTIATMGVIIGAPDTPMFLGAMIMGPLGAFVIKKFDQLIEGKIRTGFEMLVNNFSAGILGGGLAILAFLGVGPAVKAFTEVLVSGVDWLLAAGLLPLTSILIEPAKILFLNNAINHGVLSPIGLEQVQQAGKSVLFLLESNPGPGLGVLLAFMLFGKGMAKQSAPGAAIIHFFGGIHEIYFPYVLMKPMLLVSVILGGMSGVFTLVLMGGGLVAPASPGSILAIAAVTPPEGMAYLANFAAVFVATAVSFLISAVILKSSKQTDEDINEATKKMEQMKGKKSSIAGELGATAATAKGVFPENVEKIIFACDAGMGSSAMGASLLRKKVKEAGLDVKVTNTAISTIPSDSPIVITQEELTPRAQSKVPNAYHISVANFLSSPEYDKLIDRLKNGVTGEQVELVEESEAAATEAPHETQEDQLLLEENIFIGQSFSNKEEAIRFAGQALVNAGYVEESYVDEMMKREEITTTYMGNNVAIPHGTEEAKKSVIKSGFTVVQVPNGVDFNGENAKLIFGIAGKDGTHLEILSGIAVICAEQDNVDQLAEAKSAKELLEIINSN</sequence>
<keyword evidence="16 25" id="KW-0812">Transmembrane</keyword>
<feature type="transmembrane region" description="Helical" evidence="25">
    <location>
        <begin position="56"/>
        <end position="74"/>
    </location>
</feature>
<evidence type="ECO:0000256" key="1">
    <source>
        <dbReference type="ARBA" id="ARBA00001655"/>
    </source>
</evidence>
<evidence type="ECO:0000256" key="3">
    <source>
        <dbReference type="ARBA" id="ARBA00004429"/>
    </source>
</evidence>
<feature type="transmembrane region" description="Helical" evidence="25">
    <location>
        <begin position="162"/>
        <end position="183"/>
    </location>
</feature>
<evidence type="ECO:0000313" key="29">
    <source>
        <dbReference type="EMBL" id="MDN7246374.1"/>
    </source>
</evidence>
<evidence type="ECO:0000256" key="18">
    <source>
        <dbReference type="ARBA" id="ARBA00022989"/>
    </source>
</evidence>
<evidence type="ECO:0000256" key="12">
    <source>
        <dbReference type="ARBA" id="ARBA00022553"/>
    </source>
</evidence>
<evidence type="ECO:0000256" key="23">
    <source>
        <dbReference type="ARBA" id="ARBA00030962"/>
    </source>
</evidence>
<evidence type="ECO:0000256" key="7">
    <source>
        <dbReference type="ARBA" id="ARBA00015039"/>
    </source>
</evidence>
<dbReference type="PANTHER" id="PTHR30181">
    <property type="entry name" value="MANNITOL PERMEASE IIC COMPONENT"/>
    <property type="match status" value="1"/>
</dbReference>
<evidence type="ECO:0000256" key="15">
    <source>
        <dbReference type="ARBA" id="ARBA00022683"/>
    </source>
</evidence>
<feature type="domain" description="PTS EIIB type-2" evidence="27">
    <location>
        <begin position="385"/>
        <end position="479"/>
    </location>
</feature>
<keyword evidence="14 29" id="KW-0808">Transferase</keyword>
<evidence type="ECO:0000256" key="6">
    <source>
        <dbReference type="ARBA" id="ARBA00014783"/>
    </source>
</evidence>
<keyword evidence="30" id="KW-1185">Reference proteome</keyword>
<evidence type="ECO:0000256" key="2">
    <source>
        <dbReference type="ARBA" id="ARBA00002434"/>
    </source>
</evidence>
<dbReference type="InterPro" id="IPR003501">
    <property type="entry name" value="PTS_EIIB_2/3"/>
</dbReference>
<evidence type="ECO:0000256" key="24">
    <source>
        <dbReference type="ARBA" id="ARBA00033349"/>
    </source>
</evidence>
<comment type="function">
    <text evidence="2">The phosphoenolpyruvate-dependent sugar phosphotransferase system (sugar PTS), a major carbohydrate active transport system, catalyzes the phosphorylation of incoming sugar substrates concomitantly with their translocation across the cell membrane. The enzyme II CmtAB PTS system is involved in D-mannitol transport.</text>
</comment>
<dbReference type="Pfam" id="PF02378">
    <property type="entry name" value="PTS_EIIC"/>
    <property type="match status" value="1"/>
</dbReference>
<dbReference type="InterPro" id="IPR013011">
    <property type="entry name" value="PTS_EIIB_2"/>
</dbReference>
<feature type="transmembrane region" description="Helical" evidence="25">
    <location>
        <begin position="271"/>
        <end position="295"/>
    </location>
</feature>
<keyword evidence="19 25" id="KW-0472">Membrane</keyword>
<evidence type="ECO:0000256" key="19">
    <source>
        <dbReference type="ARBA" id="ARBA00023136"/>
    </source>
</evidence>
<dbReference type="InterPro" id="IPR050893">
    <property type="entry name" value="Sugar_PTS"/>
</dbReference>
<dbReference type="CDD" id="cd05567">
    <property type="entry name" value="PTS_IIB_mannitol"/>
    <property type="match status" value="1"/>
</dbReference>
<evidence type="ECO:0000313" key="30">
    <source>
        <dbReference type="Proteomes" id="UP001172142"/>
    </source>
</evidence>
<evidence type="ECO:0000256" key="21">
    <source>
        <dbReference type="ARBA" id="ARBA00030684"/>
    </source>
</evidence>
<evidence type="ECO:0000256" key="8">
    <source>
        <dbReference type="ARBA" id="ARBA00021825"/>
    </source>
</evidence>
<evidence type="ECO:0000256" key="4">
    <source>
        <dbReference type="ARBA" id="ARBA00011738"/>
    </source>
</evidence>
<keyword evidence="17" id="KW-0418">Kinase</keyword>
<comment type="catalytic activity">
    <reaction evidence="1">
        <text>D-mannitol(out) + N(pros)-phospho-L-histidyl-[protein] = D-mannitol 1-phosphate(in) + L-histidyl-[protein]</text>
        <dbReference type="Rhea" id="RHEA:33363"/>
        <dbReference type="Rhea" id="RHEA-COMP:9745"/>
        <dbReference type="Rhea" id="RHEA-COMP:9746"/>
        <dbReference type="ChEBI" id="CHEBI:16899"/>
        <dbReference type="ChEBI" id="CHEBI:29979"/>
        <dbReference type="ChEBI" id="CHEBI:61381"/>
        <dbReference type="ChEBI" id="CHEBI:64837"/>
        <dbReference type="EC" id="2.7.1.197"/>
    </reaction>
</comment>
<evidence type="ECO:0000259" key="26">
    <source>
        <dbReference type="PROSITE" id="PS51094"/>
    </source>
</evidence>
<comment type="subunit">
    <text evidence="4">Homodimer.</text>
</comment>
<evidence type="ECO:0000256" key="22">
    <source>
        <dbReference type="ARBA" id="ARBA00030956"/>
    </source>
</evidence>
<evidence type="ECO:0000256" key="16">
    <source>
        <dbReference type="ARBA" id="ARBA00022692"/>
    </source>
</evidence>
<dbReference type="RefSeq" id="WP_301856942.1">
    <property type="nucleotide sequence ID" value="NZ_JAUJWU010000003.1"/>
</dbReference>
<evidence type="ECO:0000256" key="10">
    <source>
        <dbReference type="ARBA" id="ARBA00022475"/>
    </source>
</evidence>
<dbReference type="PROSITE" id="PS51099">
    <property type="entry name" value="PTS_EIIB_TYPE_2"/>
    <property type="match status" value="1"/>
</dbReference>
<comment type="subcellular location">
    <subcellularLocation>
        <location evidence="3">Cell inner membrane</location>
        <topology evidence="3">Multi-pass membrane protein</topology>
    </subcellularLocation>
</comment>
<evidence type="ECO:0000256" key="13">
    <source>
        <dbReference type="ARBA" id="ARBA00022597"/>
    </source>
</evidence>
<comment type="caution">
    <text evidence="29">The sequence shown here is derived from an EMBL/GenBank/DDBJ whole genome shotgun (WGS) entry which is preliminary data.</text>
</comment>
<protein>
    <recommendedName>
        <fullName evidence="6">Mannitol-specific phosphotransferase enzyme IIA component</fullName>
        <ecNumber evidence="5">2.7.1.197</ecNumber>
    </recommendedName>
    <alternativeName>
        <fullName evidence="22">EIIA</fullName>
    </alternativeName>
    <alternativeName>
        <fullName evidence="24">EIICB-Mtl</fullName>
    </alternativeName>
    <alternativeName>
        <fullName evidence="21">EIICBA-Mtl</fullName>
    </alternativeName>
    <alternativeName>
        <fullName evidence="23">EIII</fullName>
    </alternativeName>
    <alternativeName>
        <fullName evidence="20">PTS system mannitol-specific EIIA component</fullName>
    </alternativeName>
    <alternativeName>
        <fullName evidence="8">PTS system mannitol-specific EIICB component</fullName>
    </alternativeName>
    <alternativeName>
        <fullName evidence="7">PTS system mannitol-specific EIICBA component</fullName>
    </alternativeName>
</protein>
<dbReference type="Pfam" id="PF00359">
    <property type="entry name" value="PTS_EIIA_2"/>
    <property type="match status" value="1"/>
</dbReference>
<dbReference type="SUPFAM" id="SSF52794">
    <property type="entry name" value="PTS system IIB component-like"/>
    <property type="match status" value="1"/>
</dbReference>
<dbReference type="InterPro" id="IPR002178">
    <property type="entry name" value="PTS_EIIA_type-2_dom"/>
</dbReference>
<feature type="domain" description="PTS EIIC type-2" evidence="28">
    <location>
        <begin position="13"/>
        <end position="345"/>
    </location>
</feature>
<keyword evidence="11" id="KW-0997">Cell inner membrane</keyword>
<dbReference type="InterPro" id="IPR016152">
    <property type="entry name" value="PTrfase/Anion_transptr"/>
</dbReference>
<dbReference type="PANTHER" id="PTHR30181:SF2">
    <property type="entry name" value="PTS SYSTEM MANNITOL-SPECIFIC EIICBA COMPONENT"/>
    <property type="match status" value="1"/>
</dbReference>
<evidence type="ECO:0000259" key="28">
    <source>
        <dbReference type="PROSITE" id="PS51104"/>
    </source>
</evidence>
<dbReference type="PROSITE" id="PS00372">
    <property type="entry name" value="PTS_EIIA_TYPE_2_HIS"/>
    <property type="match status" value="1"/>
</dbReference>
<keyword evidence="13" id="KW-0762">Sugar transport</keyword>
<dbReference type="GO" id="GO:0016740">
    <property type="term" value="F:transferase activity"/>
    <property type="evidence" value="ECO:0007669"/>
    <property type="project" value="UniProtKB-KW"/>
</dbReference>
<feature type="transmembrane region" description="Helical" evidence="25">
    <location>
        <begin position="315"/>
        <end position="338"/>
    </location>
</feature>
<dbReference type="CDD" id="cd00211">
    <property type="entry name" value="PTS_IIA_fru"/>
    <property type="match status" value="1"/>
</dbReference>
<dbReference type="SUPFAM" id="SSF55804">
    <property type="entry name" value="Phoshotransferase/anion transport protein"/>
    <property type="match status" value="1"/>
</dbReference>
<keyword evidence="10" id="KW-1003">Cell membrane</keyword>
<evidence type="ECO:0000256" key="5">
    <source>
        <dbReference type="ARBA" id="ARBA00011909"/>
    </source>
</evidence>
<evidence type="ECO:0000256" key="9">
    <source>
        <dbReference type="ARBA" id="ARBA00022448"/>
    </source>
</evidence>
<accession>A0ABT8NEQ3</accession>
<evidence type="ECO:0000256" key="14">
    <source>
        <dbReference type="ARBA" id="ARBA00022679"/>
    </source>
</evidence>
<reference evidence="29 30" key="1">
    <citation type="submission" date="2023-07" db="EMBL/GenBank/DDBJ databases">
        <title>Novel species in genus Planococcus.</title>
        <authorList>
            <person name="Ning S."/>
        </authorList>
    </citation>
    <scope>NUCLEOTIDE SEQUENCE [LARGE SCALE GENOMIC DNA]</scope>
    <source>
        <strain evidence="29 30">N017</strain>
    </source>
</reference>
<feature type="transmembrane region" description="Helical" evidence="25">
    <location>
        <begin position="20"/>
        <end position="44"/>
    </location>
</feature>
<dbReference type="NCBIfam" id="TIGR00851">
    <property type="entry name" value="mtlA"/>
    <property type="match status" value="1"/>
</dbReference>
<dbReference type="Gene3D" id="3.40.930.10">
    <property type="entry name" value="Mannitol-specific EII, Chain A"/>
    <property type="match status" value="1"/>
</dbReference>
<dbReference type="InterPro" id="IPR003352">
    <property type="entry name" value="PTS_EIIC"/>
</dbReference>
<dbReference type="PROSITE" id="PS51104">
    <property type="entry name" value="PTS_EIIC_TYPE_2"/>
    <property type="match status" value="1"/>
</dbReference>
<keyword evidence="15" id="KW-0598">Phosphotransferase system</keyword>
<dbReference type="PROSITE" id="PS51094">
    <property type="entry name" value="PTS_EIIA_TYPE_2"/>
    <property type="match status" value="1"/>
</dbReference>
<keyword evidence="12" id="KW-0597">Phosphoprotein</keyword>
<evidence type="ECO:0000256" key="20">
    <source>
        <dbReference type="ARBA" id="ARBA00029908"/>
    </source>
</evidence>
<dbReference type="EC" id="2.7.1.197" evidence="5"/>
<dbReference type="EMBL" id="JAUJWU010000003">
    <property type="protein sequence ID" value="MDN7246374.1"/>
    <property type="molecule type" value="Genomic_DNA"/>
</dbReference>
<organism evidence="29 30">
    <name type="scientific">Planococcus shenhongbingii</name>
    <dbReference type="NCBI Taxonomy" id="3058398"/>
    <lineage>
        <taxon>Bacteria</taxon>
        <taxon>Bacillati</taxon>
        <taxon>Bacillota</taxon>
        <taxon>Bacilli</taxon>
        <taxon>Bacillales</taxon>
        <taxon>Caryophanaceae</taxon>
        <taxon>Planococcus</taxon>
    </lineage>
</organism>
<dbReference type="NCBIfam" id="NF011663">
    <property type="entry name" value="PRK15083.1"/>
    <property type="match status" value="1"/>
</dbReference>
<evidence type="ECO:0000259" key="27">
    <source>
        <dbReference type="PROSITE" id="PS51099"/>
    </source>
</evidence>
<dbReference type="InterPro" id="IPR013014">
    <property type="entry name" value="PTS_EIIC_2"/>
</dbReference>
<dbReference type="InterPro" id="IPR036095">
    <property type="entry name" value="PTS_EIIB-like_sf"/>
</dbReference>
<evidence type="ECO:0000256" key="25">
    <source>
        <dbReference type="SAM" id="Phobius"/>
    </source>
</evidence>
<dbReference type="Pfam" id="PF02302">
    <property type="entry name" value="PTS_IIB"/>
    <property type="match status" value="1"/>
</dbReference>
<name>A0ABT8NEQ3_9BACL</name>
<keyword evidence="18 25" id="KW-1133">Transmembrane helix</keyword>
<dbReference type="InterPro" id="IPR004718">
    <property type="entry name" value="PTS_IIC_mtl"/>
</dbReference>
<feature type="transmembrane region" description="Helical" evidence="25">
    <location>
        <begin position="134"/>
        <end position="156"/>
    </location>
</feature>
<gene>
    <name evidence="29" type="ORF">QWY13_12835</name>
</gene>
<keyword evidence="9" id="KW-0813">Transport</keyword>
<dbReference type="InterPro" id="IPR029503">
    <property type="entry name" value="PTS_EIIB_mannitol"/>
</dbReference>
<dbReference type="Gene3D" id="3.40.50.2300">
    <property type="match status" value="1"/>
</dbReference>